<evidence type="ECO:0000259" key="4">
    <source>
        <dbReference type="PROSITE" id="PS01124"/>
    </source>
</evidence>
<dbReference type="GO" id="GO:0003700">
    <property type="term" value="F:DNA-binding transcription factor activity"/>
    <property type="evidence" value="ECO:0007669"/>
    <property type="project" value="InterPro"/>
</dbReference>
<evidence type="ECO:0000256" key="3">
    <source>
        <dbReference type="ARBA" id="ARBA00023163"/>
    </source>
</evidence>
<dbReference type="RefSeq" id="WP_142715675.1">
    <property type="nucleotide sequence ID" value="NZ_FXTH01000018.1"/>
</dbReference>
<dbReference type="Gene3D" id="1.10.10.60">
    <property type="entry name" value="Homeodomain-like"/>
    <property type="match status" value="2"/>
</dbReference>
<dbReference type="AlphaFoldDB" id="A0A521EQ66"/>
<name>A0A521EQ66_9BACT</name>
<evidence type="ECO:0000313" key="6">
    <source>
        <dbReference type="Proteomes" id="UP000317593"/>
    </source>
</evidence>
<dbReference type="Pfam" id="PF12833">
    <property type="entry name" value="HTH_18"/>
    <property type="match status" value="1"/>
</dbReference>
<keyword evidence="2 5" id="KW-0238">DNA-binding</keyword>
<reference evidence="5 6" key="1">
    <citation type="submission" date="2017-05" db="EMBL/GenBank/DDBJ databases">
        <authorList>
            <person name="Varghese N."/>
            <person name="Submissions S."/>
        </authorList>
    </citation>
    <scope>NUCLEOTIDE SEQUENCE [LARGE SCALE GENOMIC DNA]</scope>
    <source>
        <strain evidence="5 6">DSM 21194</strain>
    </source>
</reference>
<feature type="domain" description="HTH araC/xylS-type" evidence="4">
    <location>
        <begin position="182"/>
        <end position="280"/>
    </location>
</feature>
<protein>
    <submittedName>
        <fullName evidence="5">AraC-type DNA-binding protein</fullName>
    </submittedName>
</protein>
<dbReference type="InterPro" id="IPR018060">
    <property type="entry name" value="HTH_AraC"/>
</dbReference>
<dbReference type="PANTHER" id="PTHR43280:SF27">
    <property type="entry name" value="TRANSCRIPTIONAL REGULATOR MTLR"/>
    <property type="match status" value="1"/>
</dbReference>
<dbReference type="PROSITE" id="PS01124">
    <property type="entry name" value="HTH_ARAC_FAMILY_2"/>
    <property type="match status" value="1"/>
</dbReference>
<evidence type="ECO:0000256" key="2">
    <source>
        <dbReference type="ARBA" id="ARBA00023125"/>
    </source>
</evidence>
<dbReference type="PANTHER" id="PTHR43280">
    <property type="entry name" value="ARAC-FAMILY TRANSCRIPTIONAL REGULATOR"/>
    <property type="match status" value="1"/>
</dbReference>
<gene>
    <name evidence="5" type="ORF">SAMN06265218_11816</name>
</gene>
<keyword evidence="3" id="KW-0804">Transcription</keyword>
<dbReference type="InterPro" id="IPR014710">
    <property type="entry name" value="RmlC-like_jellyroll"/>
</dbReference>
<dbReference type="SUPFAM" id="SSF46689">
    <property type="entry name" value="Homeodomain-like"/>
    <property type="match status" value="2"/>
</dbReference>
<dbReference type="OrthoDB" id="9787988at2"/>
<proteinExistence type="predicted"/>
<dbReference type="InterPro" id="IPR009057">
    <property type="entry name" value="Homeodomain-like_sf"/>
</dbReference>
<dbReference type="InterPro" id="IPR011051">
    <property type="entry name" value="RmlC_Cupin_sf"/>
</dbReference>
<evidence type="ECO:0000313" key="5">
    <source>
        <dbReference type="EMBL" id="SMO86066.1"/>
    </source>
</evidence>
<evidence type="ECO:0000256" key="1">
    <source>
        <dbReference type="ARBA" id="ARBA00023015"/>
    </source>
</evidence>
<dbReference type="Gene3D" id="2.60.120.10">
    <property type="entry name" value="Jelly Rolls"/>
    <property type="match status" value="1"/>
</dbReference>
<dbReference type="Proteomes" id="UP000317593">
    <property type="component" value="Unassembled WGS sequence"/>
</dbReference>
<keyword evidence="1" id="KW-0805">Transcription regulation</keyword>
<organism evidence="5 6">
    <name type="scientific">Fodinibius sediminis</name>
    <dbReference type="NCBI Taxonomy" id="1214077"/>
    <lineage>
        <taxon>Bacteria</taxon>
        <taxon>Pseudomonadati</taxon>
        <taxon>Balneolota</taxon>
        <taxon>Balneolia</taxon>
        <taxon>Balneolales</taxon>
        <taxon>Balneolaceae</taxon>
        <taxon>Fodinibius</taxon>
    </lineage>
</organism>
<dbReference type="InterPro" id="IPR020449">
    <property type="entry name" value="Tscrpt_reg_AraC-type_HTH"/>
</dbReference>
<dbReference type="EMBL" id="FXTH01000018">
    <property type="protein sequence ID" value="SMO86066.1"/>
    <property type="molecule type" value="Genomic_DNA"/>
</dbReference>
<dbReference type="Pfam" id="PF02311">
    <property type="entry name" value="AraC_binding"/>
    <property type="match status" value="1"/>
</dbReference>
<dbReference type="InterPro" id="IPR003313">
    <property type="entry name" value="AraC-bd"/>
</dbReference>
<accession>A0A521EQ66</accession>
<sequence length="287" mass="33201">MDPIYKKNVDARHSFKLKNTIGQSFDGLWHFHEEYELIYIWGGKGEKVIGDNVSVLNKGDLLFLGSELPHLFNCGQEFTKKDRAGSLVIHLNNIFFNNDLLKCPEFNSIRKLVKQSKSGIEFFGETKVIADRIQKMFTLDRTDCMLEILSVLNTLSTNFDSKSLASSGYTTSFSKEDYQRINKACKYVMEHYKEDISLDDIVSIIGLTKAAFCRHFKKVTGKTFFTYIKEYRIGQACRLLMETNLNVTEISYKCGYNSISNFNKQFKDILNTNPSMYRERFDNQPSF</sequence>
<dbReference type="SUPFAM" id="SSF51182">
    <property type="entry name" value="RmlC-like cupins"/>
    <property type="match status" value="1"/>
</dbReference>
<dbReference type="GO" id="GO:0043565">
    <property type="term" value="F:sequence-specific DNA binding"/>
    <property type="evidence" value="ECO:0007669"/>
    <property type="project" value="InterPro"/>
</dbReference>
<keyword evidence="6" id="KW-1185">Reference proteome</keyword>
<dbReference type="SMART" id="SM00342">
    <property type="entry name" value="HTH_ARAC"/>
    <property type="match status" value="1"/>
</dbReference>
<dbReference type="PRINTS" id="PR00032">
    <property type="entry name" value="HTHARAC"/>
</dbReference>
<dbReference type="InterPro" id="IPR018062">
    <property type="entry name" value="HTH_AraC-typ_CS"/>
</dbReference>
<dbReference type="PROSITE" id="PS00041">
    <property type="entry name" value="HTH_ARAC_FAMILY_1"/>
    <property type="match status" value="1"/>
</dbReference>